<name>A0AAE3VHE5_9BACT</name>
<evidence type="ECO:0000313" key="8">
    <source>
        <dbReference type="Proteomes" id="UP001238163"/>
    </source>
</evidence>
<comment type="caution">
    <text evidence="7">The sequence shown here is derived from an EMBL/GenBank/DDBJ whole genome shotgun (WGS) entry which is preliminary data.</text>
</comment>
<dbReference type="SUPFAM" id="SSF52540">
    <property type="entry name" value="P-loop containing nucleoside triphosphate hydrolases"/>
    <property type="match status" value="1"/>
</dbReference>
<dbReference type="Pfam" id="PF13191">
    <property type="entry name" value="AAA_16"/>
    <property type="match status" value="1"/>
</dbReference>
<dbReference type="InterPro" id="IPR015943">
    <property type="entry name" value="WD40/YVTN_repeat-like_dom_sf"/>
</dbReference>
<feature type="repeat" description="WD" evidence="3">
    <location>
        <begin position="1196"/>
        <end position="1239"/>
    </location>
</feature>
<comment type="similarity">
    <text evidence="2">Belongs to the WD repeat DCAF12 family.</text>
</comment>
<dbReference type="InterPro" id="IPR025139">
    <property type="entry name" value="DUF4062"/>
</dbReference>
<evidence type="ECO:0000259" key="6">
    <source>
        <dbReference type="Pfam" id="PF13271"/>
    </source>
</evidence>
<dbReference type="SUPFAM" id="SSF50998">
    <property type="entry name" value="Quinoprotein alcohol dehydrogenase-like"/>
    <property type="match status" value="1"/>
</dbReference>
<protein>
    <submittedName>
        <fullName evidence="7">WD40 repeat protein</fullName>
    </submittedName>
</protein>
<dbReference type="PANTHER" id="PTHR19860:SF40">
    <property type="entry name" value="WD40 REPEAT-CONTAINING PROTEIN"/>
    <property type="match status" value="1"/>
</dbReference>
<feature type="region of interest" description="Disordered" evidence="4">
    <location>
        <begin position="1747"/>
        <end position="1767"/>
    </location>
</feature>
<evidence type="ECO:0000313" key="7">
    <source>
        <dbReference type="EMBL" id="MDQ0290553.1"/>
    </source>
</evidence>
<dbReference type="InterPro" id="IPR011044">
    <property type="entry name" value="Quino_amine_DH_bsu"/>
</dbReference>
<dbReference type="SUPFAM" id="SSF50978">
    <property type="entry name" value="WD40 repeat-like"/>
    <property type="match status" value="1"/>
</dbReference>
<dbReference type="PANTHER" id="PTHR19860">
    <property type="entry name" value="DDB1- AND CUL4-ASSOCIATED FACTOR 12-RELATED"/>
    <property type="match status" value="1"/>
</dbReference>
<dbReference type="EMBL" id="JAUSVL010000001">
    <property type="protein sequence ID" value="MDQ0290553.1"/>
    <property type="molecule type" value="Genomic_DNA"/>
</dbReference>
<dbReference type="InterPro" id="IPR001680">
    <property type="entry name" value="WD40_rpt"/>
</dbReference>
<dbReference type="Gene3D" id="2.130.10.10">
    <property type="entry name" value="YVTN repeat-like/Quinoprotein amine dehydrogenase"/>
    <property type="match status" value="4"/>
</dbReference>
<feature type="domain" description="DUF4062" evidence="6">
    <location>
        <begin position="13"/>
        <end position="106"/>
    </location>
</feature>
<evidence type="ECO:0000259" key="5">
    <source>
        <dbReference type="Pfam" id="PF13191"/>
    </source>
</evidence>
<dbReference type="PROSITE" id="PS50082">
    <property type="entry name" value="WD_REPEATS_2"/>
    <property type="match status" value="2"/>
</dbReference>
<dbReference type="SMART" id="SM00320">
    <property type="entry name" value="WD40"/>
    <property type="match status" value="7"/>
</dbReference>
<evidence type="ECO:0000256" key="4">
    <source>
        <dbReference type="SAM" id="MobiDB-lite"/>
    </source>
</evidence>
<dbReference type="RefSeq" id="WP_307262144.1">
    <property type="nucleotide sequence ID" value="NZ_JAUSVL010000001.1"/>
</dbReference>
<evidence type="ECO:0000256" key="3">
    <source>
        <dbReference type="PROSITE-ProRule" id="PRU00221"/>
    </source>
</evidence>
<dbReference type="Gene3D" id="1.25.40.370">
    <property type="match status" value="1"/>
</dbReference>
<dbReference type="GO" id="GO:0080008">
    <property type="term" value="C:Cul4-RING E3 ubiquitin ligase complex"/>
    <property type="evidence" value="ECO:0007669"/>
    <property type="project" value="TreeGrafter"/>
</dbReference>
<evidence type="ECO:0000256" key="1">
    <source>
        <dbReference type="ARBA" id="ARBA00022737"/>
    </source>
</evidence>
<organism evidence="7 8">
    <name type="scientific">Oligosphaera ethanolica</name>
    <dbReference type="NCBI Taxonomy" id="760260"/>
    <lineage>
        <taxon>Bacteria</taxon>
        <taxon>Pseudomonadati</taxon>
        <taxon>Lentisphaerota</taxon>
        <taxon>Oligosphaeria</taxon>
        <taxon>Oligosphaerales</taxon>
        <taxon>Oligosphaeraceae</taxon>
        <taxon>Oligosphaera</taxon>
    </lineage>
</organism>
<dbReference type="InterPro" id="IPR027417">
    <property type="entry name" value="P-loop_NTPase"/>
</dbReference>
<dbReference type="Pfam" id="PF13271">
    <property type="entry name" value="DUF4062"/>
    <property type="match status" value="1"/>
</dbReference>
<accession>A0AAE3VHE5</accession>
<keyword evidence="8" id="KW-1185">Reference proteome</keyword>
<dbReference type="InterPro" id="IPR011047">
    <property type="entry name" value="Quinoprotein_ADH-like_sf"/>
</dbReference>
<dbReference type="InterPro" id="IPR051191">
    <property type="entry name" value="DCAF12"/>
</dbReference>
<dbReference type="SUPFAM" id="SSF50969">
    <property type="entry name" value="YVTN repeat-like/Quinoprotein amine dehydrogenase"/>
    <property type="match status" value="1"/>
</dbReference>
<keyword evidence="1" id="KW-0677">Repeat</keyword>
<reference evidence="7" key="1">
    <citation type="submission" date="2023-07" db="EMBL/GenBank/DDBJ databases">
        <title>Genomic Encyclopedia of Type Strains, Phase IV (KMG-IV): sequencing the most valuable type-strain genomes for metagenomic binning, comparative biology and taxonomic classification.</title>
        <authorList>
            <person name="Goeker M."/>
        </authorList>
    </citation>
    <scope>NUCLEOTIDE SEQUENCE</scope>
    <source>
        <strain evidence="7">DSM 24202</strain>
    </source>
</reference>
<dbReference type="Proteomes" id="UP001238163">
    <property type="component" value="Unassembled WGS sequence"/>
</dbReference>
<dbReference type="InterPro" id="IPR036322">
    <property type="entry name" value="WD40_repeat_dom_sf"/>
</dbReference>
<evidence type="ECO:0000256" key="2">
    <source>
        <dbReference type="ARBA" id="ARBA00038022"/>
    </source>
</evidence>
<sequence>MAMSMPVANESVRVFISSTFRDMHAERDHLVTVVFPELRERVEQLGLVFFDVDLRWGVPETGVDGEKANSWEYCKRWIDRVEPFFVCMLGQRYGWVPQPHEIRDGEDRKLWGGRSVTDMEIRHAVLSRRVLRRSSFYFRVTLVPEPPHTDPAIHGEFVDTDPISCRNLEQLKADIRTCGRPVRSYTPRWTGKSFEDLDAFGHLVLDDLWSGVLRDERYVGKDVWRRALDADPDADPRYTDESRPVPPDLAAKLVALAKPPPQDTLDAEREQMDAFAQTRLRWFQGRTQELGQLTDFLASTDENAPRLAVVAAAPGQGKSALLAKLAKLAESPSTDPSSPLAVHTPLVVKHFVGATERSATAHTLVERLIGELDRSGIAWPADGQRKGEETRRDFDSLCVRLRQRLGDYAGERRIVILIDALNQLTDGHDLHWLPNRLGPGVRVVVSCVEVAPPLAVPASAGPDRLKAGLQASGSPSAGFAESAEQRVLRALATRQPAPLRVPLGPLTEGDIRTIVVDYLKEYCHELDRQHLDALCAIPQARNPLYLLVMLNELRTLGGNDLNVIVPARIASMSRDFPDTVALFRWVLQRLEVFNEKAPDAVKWWCLYLAHGRVGMASHELADLLVRKLGPTAAATAQRIERGLRRYLLRRGGQLDFSHSQLRQAVFEQFGEPVSCRDAEAQSQTTEVHGEIADYFVVAAKGTNPKKEWETDNVRGFGECVFHLTKSGRYEQAAGLLTCFPFLLHKCRIGMLDGVFEDYDMVRREVPVEQVRRLGPWADFFREKAHILRRESKEWPAQKIFLQLAIEHAGNSPLSGAAKEWQDDNGCEWTLLYDMNRPSRLYFDPCQLVLDGHSADVTGTIELPNGKLISWADDGMCILWDLESGRNLETFKDFGTKNNWLVGEPGALFLPEGQVLLWANRPEIRLLDLASCKQREVFRHHGRNWSDVRGVLPYRDGLFVSWGEDCCVRVWRLDSGEELRCLQTRDWVKGGMFLQDGRFLGWGGEDCEHALYIWDLETGRECAKMLGHTGKIRAVIQMPSGHILSRADNDTYRIWTTEGIEIPRAEFPEETAFHLQTLMGIPVSGQVRQGENGLRGVPHNRSVVKMINEKAPFSYPSCHADGFVLRANHDTVLWDSEYLYTLKADGLVMWRFLLAEEVTNAQEFGPLGGLIDLPDTGICFWAGKSGWIHSSDGVFRLDGHTDIILGMRQLSGKHNHSLLSWSQDGTLRIWNARTGASEHVLYGHNGRIKHADELSDGRILSRGWLWTSTRMYGEYQQDDSTVRVWQVPKPEQETAPENIAIHGMVCTQENRAMAYGVSRTPAGTRNSLWLVDADADLKVRSLPSLSGEVTKARATSDGKHVATLSKHPYSLAFWDATTGEKLAEHEIHGSVWGLASKWENLFATVAGDAITYWRPNTGLLRSFALDADCEEIRALPDERLLFYPKSGTPSVISPNSDTVVHLENCSQPAEGGVLLNENTWVAWTAHTIHVWELCTGRELASLSGMRFPETNFLRDEPWLAYQPEESVKALSNGLLLWSVPYSRYSFSGEEWLGSLGVWNYKTKASVILEKEDAISSAFETIAGSIVALPLNGNDARLFDINTGALTRRIRHDTNVMGGFHIGDGEIVTWAKDGCFSRWQSCTGRLLAQTYLPNAETLSPRSLRVCLVKGARSPLLQCLAGPQLALLDLWANPPQWVLWHCEYDISNCVQTSLDTYLLTEPCGVHILRLSQNNIARSLAVPRLVEANGAEKSSPRQGPSLSQLSGWFMA</sequence>
<feature type="repeat" description="WD" evidence="3">
    <location>
        <begin position="849"/>
        <end position="889"/>
    </location>
</feature>
<keyword evidence="3" id="KW-0853">WD repeat</keyword>
<feature type="domain" description="Orc1-like AAA ATPase" evidence="5">
    <location>
        <begin position="283"/>
        <end position="426"/>
    </location>
</feature>
<feature type="compositionally biased region" description="Polar residues" evidence="4">
    <location>
        <begin position="1752"/>
        <end position="1767"/>
    </location>
</feature>
<gene>
    <name evidence="7" type="ORF">J3R75_002660</name>
</gene>
<dbReference type="InterPro" id="IPR041664">
    <property type="entry name" value="AAA_16"/>
</dbReference>
<proteinExistence type="inferred from homology"/>